<reference evidence="3" key="1">
    <citation type="submission" date="2020-05" db="EMBL/GenBank/DDBJ databases">
        <title>Phylogenomic resolution of chytrid fungi.</title>
        <authorList>
            <person name="Stajich J.E."/>
            <person name="Amses K."/>
            <person name="Simmons R."/>
            <person name="Seto K."/>
            <person name="Myers J."/>
            <person name="Bonds A."/>
            <person name="Quandt C.A."/>
            <person name="Barry K."/>
            <person name="Liu P."/>
            <person name="Grigoriev I."/>
            <person name="Longcore J.E."/>
            <person name="James T.Y."/>
        </authorList>
    </citation>
    <scope>NUCLEOTIDE SEQUENCE</scope>
    <source>
        <strain evidence="3">JEL0513</strain>
    </source>
</reference>
<dbReference type="Proteomes" id="UP001211907">
    <property type="component" value="Unassembled WGS sequence"/>
</dbReference>
<dbReference type="EMBL" id="JADGJH010000494">
    <property type="protein sequence ID" value="KAJ3127776.1"/>
    <property type="molecule type" value="Genomic_DNA"/>
</dbReference>
<proteinExistence type="predicted"/>
<keyword evidence="2" id="KW-0862">Zinc</keyword>
<dbReference type="Pfam" id="PF00653">
    <property type="entry name" value="BIR"/>
    <property type="match status" value="1"/>
</dbReference>
<accession>A0AAD5T5Z2</accession>
<dbReference type="SMART" id="SM00238">
    <property type="entry name" value="BIR"/>
    <property type="match status" value="1"/>
</dbReference>
<evidence type="ECO:0000256" key="1">
    <source>
        <dbReference type="ARBA" id="ARBA00022723"/>
    </source>
</evidence>
<dbReference type="PROSITE" id="PS50143">
    <property type="entry name" value="BIR_REPEAT_2"/>
    <property type="match status" value="1"/>
</dbReference>
<evidence type="ECO:0000313" key="4">
    <source>
        <dbReference type="Proteomes" id="UP001211907"/>
    </source>
</evidence>
<keyword evidence="4" id="KW-1185">Reference proteome</keyword>
<organism evidence="3 4">
    <name type="scientific">Physocladia obscura</name>
    <dbReference type="NCBI Taxonomy" id="109957"/>
    <lineage>
        <taxon>Eukaryota</taxon>
        <taxon>Fungi</taxon>
        <taxon>Fungi incertae sedis</taxon>
        <taxon>Chytridiomycota</taxon>
        <taxon>Chytridiomycota incertae sedis</taxon>
        <taxon>Chytridiomycetes</taxon>
        <taxon>Chytridiales</taxon>
        <taxon>Chytriomycetaceae</taxon>
        <taxon>Physocladia</taxon>
    </lineage>
</organism>
<comment type="caution">
    <text evidence="3">The sequence shown here is derived from an EMBL/GenBank/DDBJ whole genome shotgun (WGS) entry which is preliminary data.</text>
</comment>
<dbReference type="GO" id="GO:0046872">
    <property type="term" value="F:metal ion binding"/>
    <property type="evidence" value="ECO:0007669"/>
    <property type="project" value="UniProtKB-KW"/>
</dbReference>
<evidence type="ECO:0000256" key="2">
    <source>
        <dbReference type="ARBA" id="ARBA00022833"/>
    </source>
</evidence>
<dbReference type="PANTHER" id="PTHR46771">
    <property type="entry name" value="DETERIN"/>
    <property type="match status" value="1"/>
</dbReference>
<sequence>MSATTKLAALAVDGHWQRKVEAVLDHVSSGKLTAKTLQSLVELRLIGRHAPWAPNGTAVRARIESFTFTPEVPIGKGKRKKEVISWPYAADPNWKCTAEKIALTGMYYNPPNTNENDYAVCQYCQLGLAGWESSDDPVLEHSKRSPECIMFKGPKLISEMDPKILTKLEAEVELLDNLSDSIPDANDCATIEFIDSNKTNGVSSKSLKISLKYDDTTTSKTLNQSIRRAPTRKKAKLDYDKYQEEDELEANEELDNNAKFSDETVVQCAAEKSKVSTEEPVHLKNLVDDFEDILAPSTTATKKKITGKRTIFVKSGTQIDDEEIGKQSTIKTRKTTRSAAVAAATAVAKSNVVVVAEQLTIPEIDSEPDDGVINEKLPVKIRIRTAEKRAVDENGQDAISDDANGRSNTIKRAKIAASSSATQKTVPLKKRTAAIIALEATDQKITTSSVKLLSRRLAEVDTNSGQDIKKPASIINSLALNDADPKSPTFRIENSDEDFVFEKAQPKKTATKRSKVTAKKLITGKDSDENGDNNDSRKKHDFIIKKIEAQLQSVNTGSFTNSSSDSKIETNSKINQQSKVTISPKKKQTIVAKAGKSTVATKKYVITSNADDDLTEHEIAKPIRANINKGKKEKIASEPVLVPTLTVLPVPAPVFPLVAAPRAKRVIAKKTIHPPASKSNSTKSQTSKAVNPTVIVSKDYDSDTDDIFYEPPTEIASQAELIHEEQLQDMNHAVIENLSSNQTQCEKGVGAVLAPIKSKQVFSNMLLDLDMVMSEATIVSKANGSSGEINVGSSSIENEKKARWSSNSDLLDCYSDANSVFEEERNLEKPKTAVLNDTDANFEEEFTNGERIIKLSRPDGVLDFLKQLTGDPAKFVQSVDELSEEEKDGLTVEQYLQRLIDGEVKRIREKSQKMIELTKAEGDKVKKLIEAKGL</sequence>
<name>A0AAD5T5Z2_9FUNG</name>
<protein>
    <submittedName>
        <fullName evidence="3">Uncharacterized protein</fullName>
    </submittedName>
</protein>
<gene>
    <name evidence="3" type="ORF">HK100_009555</name>
</gene>
<dbReference type="CDD" id="cd00022">
    <property type="entry name" value="BIR"/>
    <property type="match status" value="1"/>
</dbReference>
<dbReference type="SUPFAM" id="SSF57924">
    <property type="entry name" value="Inhibitor of apoptosis (IAP) repeat"/>
    <property type="match status" value="1"/>
</dbReference>
<evidence type="ECO:0000313" key="3">
    <source>
        <dbReference type="EMBL" id="KAJ3127776.1"/>
    </source>
</evidence>
<dbReference type="AlphaFoldDB" id="A0AAD5T5Z2"/>
<dbReference type="InterPro" id="IPR001370">
    <property type="entry name" value="BIR_rpt"/>
</dbReference>
<keyword evidence="1" id="KW-0479">Metal-binding</keyword>
<dbReference type="Gene3D" id="1.10.1170.10">
    <property type="entry name" value="Inhibitor Of Apoptosis Protein (2mihbC-IAP-1), Chain A"/>
    <property type="match status" value="1"/>
</dbReference>
<dbReference type="PANTHER" id="PTHR46771:SF5">
    <property type="entry name" value="DETERIN"/>
    <property type="match status" value="1"/>
</dbReference>
<dbReference type="InterPro" id="IPR051190">
    <property type="entry name" value="Baculoviral_IAP"/>
</dbReference>